<accession>A0A1S9DFC4</accession>
<evidence type="ECO:0000256" key="2">
    <source>
        <dbReference type="ARBA" id="ARBA00023163"/>
    </source>
</evidence>
<protein>
    <recommendedName>
        <fullName evidence="7">Zn(2)-C6 fungal-type domain-containing protein</fullName>
    </recommendedName>
</protein>
<keyword evidence="3" id="KW-0539">Nucleus</keyword>
<name>A0A1S9DFC4_ASPOZ</name>
<dbReference type="InterPro" id="IPR053178">
    <property type="entry name" value="Osmoadaptation_assoc"/>
</dbReference>
<evidence type="ECO:0000256" key="1">
    <source>
        <dbReference type="ARBA" id="ARBA00023015"/>
    </source>
</evidence>
<sequence>MFPVSLKLRGLVHLNKPITLSPSSVSSYSVYASLLTSSSEEWLAYRAALAVAPVSSGGSKWCDQTRPECLRCQKRKITCPGYQKRFQFYHKTAPAVVKSTRTSKSDDARPSKPTPNGYHHQQALVLARPTIDQSVAPNLTATALDTQLKEVFSDVVYAIFPNLYAAFSARVDLTWVDFVRHHSAAQSSAVNWGIRCLITWFLARRHHDHDQLQASRHMYNRALRSLAQSLRDPARVKSDGTLAAAIALGVYEVLDGVGSNSWLVHSRGIGALFRLRGPDAHRSGFGRTMYTTYRAFLVAEAFTCQEPCFLESEEWRTMNREALLAEERDGKGSRLGEITENAFEEVLLCPGYLVRTRDMIAGNASESSRESLTAEIRCSRDLLRGLQRRLAALLELQMNTQLVQKRSPLDGSIPKQFVHTIAHRSLRGMDSALALLDQLLVLLAASKVRMLGSDENNPAQSPWNRVTYQPAPEGTISVTDEGTGTNEVKSLDWLDQLALSMGTLALKT</sequence>
<evidence type="ECO:0000313" key="6">
    <source>
        <dbReference type="Proteomes" id="UP000190312"/>
    </source>
</evidence>
<evidence type="ECO:0008006" key="7">
    <source>
        <dbReference type="Google" id="ProtNLM"/>
    </source>
</evidence>
<dbReference type="InterPro" id="IPR001138">
    <property type="entry name" value="Zn2Cys6_DnaBD"/>
</dbReference>
<dbReference type="GO" id="GO:0000981">
    <property type="term" value="F:DNA-binding transcription factor activity, RNA polymerase II-specific"/>
    <property type="evidence" value="ECO:0007669"/>
    <property type="project" value="InterPro"/>
</dbReference>
<evidence type="ECO:0000313" key="5">
    <source>
        <dbReference type="EMBL" id="OOO07792.1"/>
    </source>
</evidence>
<keyword evidence="1" id="KW-0805">Transcription regulation</keyword>
<dbReference type="OrthoDB" id="3525185at2759"/>
<dbReference type="AlphaFoldDB" id="A0A1S9DFC4"/>
<keyword evidence="2" id="KW-0804">Transcription</keyword>
<dbReference type="CDD" id="cd00067">
    <property type="entry name" value="GAL4"/>
    <property type="match status" value="1"/>
</dbReference>
<feature type="region of interest" description="Disordered" evidence="4">
    <location>
        <begin position="97"/>
        <end position="118"/>
    </location>
</feature>
<organism evidence="5 6">
    <name type="scientific">Aspergillus oryzae</name>
    <name type="common">Yellow koji mold</name>
    <dbReference type="NCBI Taxonomy" id="5062"/>
    <lineage>
        <taxon>Eukaryota</taxon>
        <taxon>Fungi</taxon>
        <taxon>Dikarya</taxon>
        <taxon>Ascomycota</taxon>
        <taxon>Pezizomycotina</taxon>
        <taxon>Eurotiomycetes</taxon>
        <taxon>Eurotiomycetidae</taxon>
        <taxon>Eurotiales</taxon>
        <taxon>Aspergillaceae</taxon>
        <taxon>Aspergillus</taxon>
        <taxon>Aspergillus subgen. Circumdati</taxon>
    </lineage>
</organism>
<dbReference type="Proteomes" id="UP000190312">
    <property type="component" value="Unassembled WGS sequence"/>
</dbReference>
<dbReference type="VEuPathDB" id="FungiDB:AO090010000651"/>
<comment type="caution">
    <text evidence="5">The sequence shown here is derived from an EMBL/GenBank/DDBJ whole genome shotgun (WGS) entry which is preliminary data.</text>
</comment>
<evidence type="ECO:0000256" key="4">
    <source>
        <dbReference type="SAM" id="MobiDB-lite"/>
    </source>
</evidence>
<evidence type="ECO:0000256" key="3">
    <source>
        <dbReference type="ARBA" id="ARBA00023242"/>
    </source>
</evidence>
<dbReference type="PANTHER" id="PTHR38111:SF6">
    <property type="entry name" value="FINGER DOMAIN PROTEIN, PUTATIVE (AFU_ORTHOLOGUE AFUA_8G01940)-RELATED"/>
    <property type="match status" value="1"/>
</dbReference>
<dbReference type="GO" id="GO:0008270">
    <property type="term" value="F:zinc ion binding"/>
    <property type="evidence" value="ECO:0007669"/>
    <property type="project" value="InterPro"/>
</dbReference>
<reference evidence="5 6" key="1">
    <citation type="submission" date="2016-10" db="EMBL/GenBank/DDBJ databases">
        <title>Genome sequencing of Aspergillus oryzae BCC7051.</title>
        <authorList>
            <person name="Thammarongtham C."/>
            <person name="Vorapreeda T."/>
            <person name="Nookaew I."/>
            <person name="Srisuk T."/>
            <person name="Land M."/>
            <person name="Jeennor S."/>
            <person name="Laoteng K."/>
        </authorList>
    </citation>
    <scope>NUCLEOTIDE SEQUENCE [LARGE SCALE GENOMIC DNA]</scope>
    <source>
        <strain evidence="5 6">BCC7051</strain>
    </source>
</reference>
<proteinExistence type="predicted"/>
<gene>
    <name evidence="5" type="ORF">OAory_01042920</name>
</gene>
<dbReference type="PANTHER" id="PTHR38111">
    <property type="entry name" value="ZN(2)-C6 FUNGAL-TYPE DOMAIN-CONTAINING PROTEIN-RELATED"/>
    <property type="match status" value="1"/>
</dbReference>
<dbReference type="EMBL" id="MKZY01000006">
    <property type="protein sequence ID" value="OOO07792.1"/>
    <property type="molecule type" value="Genomic_DNA"/>
</dbReference>